<keyword evidence="1" id="KW-0175">Coiled coil</keyword>
<keyword evidence="3" id="KW-0812">Transmembrane</keyword>
<feature type="coiled-coil region" evidence="1">
    <location>
        <begin position="65"/>
        <end position="92"/>
    </location>
</feature>
<keyword evidence="5" id="KW-1185">Reference proteome</keyword>
<dbReference type="Proteomes" id="UP000244892">
    <property type="component" value="Chromosome"/>
</dbReference>
<reference evidence="4 5" key="1">
    <citation type="submission" date="2018-05" db="EMBL/GenBank/DDBJ databases">
        <title>complete genome sequence of Aquabacterium olei NBRC 110486.</title>
        <authorList>
            <person name="Tang B."/>
            <person name="Chang J."/>
            <person name="Zhang L."/>
            <person name="Yang H."/>
        </authorList>
    </citation>
    <scope>NUCLEOTIDE SEQUENCE [LARGE SCALE GENOMIC DNA]</scope>
    <source>
        <strain evidence="4 5">NBRC 110486</strain>
    </source>
</reference>
<gene>
    <name evidence="4" type="ORF">DEH84_04105</name>
</gene>
<protein>
    <submittedName>
        <fullName evidence="4">Uncharacterized protein</fullName>
    </submittedName>
</protein>
<accession>A0A2U8FNQ9</accession>
<feature type="region of interest" description="Disordered" evidence="2">
    <location>
        <begin position="38"/>
        <end position="63"/>
    </location>
</feature>
<feature type="transmembrane region" description="Helical" evidence="3">
    <location>
        <begin position="117"/>
        <end position="135"/>
    </location>
</feature>
<organism evidence="4 5">
    <name type="scientific">Aquabacterium olei</name>
    <dbReference type="NCBI Taxonomy" id="1296669"/>
    <lineage>
        <taxon>Bacteria</taxon>
        <taxon>Pseudomonadati</taxon>
        <taxon>Pseudomonadota</taxon>
        <taxon>Betaproteobacteria</taxon>
        <taxon>Burkholderiales</taxon>
        <taxon>Aquabacterium</taxon>
    </lineage>
</organism>
<name>A0A2U8FNQ9_9BURK</name>
<sequence length="137" mass="14582">MTAMAMPWLTLLKAVPWTEVMARAPDIADGAKRLWQRAAGSKGGAAGAEAASPPAEPVPPTADEATRLRSELDQLRRQTGELQAEMRASSELIQALADQQARLIAQVESHRAHVGRLTWAVAALAVLAAVGWARLLA</sequence>
<dbReference type="KEGG" id="aon:DEH84_04105"/>
<keyword evidence="3" id="KW-0472">Membrane</keyword>
<keyword evidence="3" id="KW-1133">Transmembrane helix</keyword>
<evidence type="ECO:0000256" key="3">
    <source>
        <dbReference type="SAM" id="Phobius"/>
    </source>
</evidence>
<evidence type="ECO:0000256" key="1">
    <source>
        <dbReference type="SAM" id="Coils"/>
    </source>
</evidence>
<evidence type="ECO:0000256" key="2">
    <source>
        <dbReference type="SAM" id="MobiDB-lite"/>
    </source>
</evidence>
<evidence type="ECO:0000313" key="5">
    <source>
        <dbReference type="Proteomes" id="UP000244892"/>
    </source>
</evidence>
<proteinExistence type="predicted"/>
<dbReference type="EMBL" id="CP029210">
    <property type="protein sequence ID" value="AWI52691.1"/>
    <property type="molecule type" value="Genomic_DNA"/>
</dbReference>
<evidence type="ECO:0000313" key="4">
    <source>
        <dbReference type="EMBL" id="AWI52691.1"/>
    </source>
</evidence>
<dbReference type="AlphaFoldDB" id="A0A2U8FNQ9"/>